<evidence type="ECO:0000313" key="1">
    <source>
        <dbReference type="EMBL" id="KAJ0101676.1"/>
    </source>
</evidence>
<keyword evidence="2" id="KW-1185">Reference proteome</keyword>
<sequence>MEGFMLLIFCSLMVSTVTVAITTDSITLGQSIRDGETIVSAGEGFELGFFSPGKSKSRYVGIWYKKVSTRTVTWVANRDAPISDHSGVLSITQQGTLVLLNSSNYTVWSTNVSRTAKNPIAVLLETGNLVVKDGNDDNNPENFLWQSFDHPCDTLLPGMKLGRNFKTRMDRFLSSWKSTEDPAPGQFSVWIDSNGFPQLVLREGAAIQYRAGSWNGVGFTGTPALKPNDPVCDFKFVLNENEVYYKCDPTNSLVSRLWVNQTGSIERLILSSQTKTWLHAYSAPVDQCDNYSFCGANARCETNSSRVCSCLEGFVPKSPEGWSLSNWTEGCVRRGSPLDCKNGNEFKVYAGFKLPDTSNSWFNTSMSLEECKEMCLRNCSCTAYANSDISKKSGCLLWFGDLMDMRLRTDVQQDLFIRMVNSEQGNFRSVYFSF</sequence>
<name>A0ACC1BRF6_9ROSI</name>
<gene>
    <name evidence="1" type="ORF">Patl1_04491</name>
</gene>
<dbReference type="EMBL" id="CM047899">
    <property type="protein sequence ID" value="KAJ0101676.1"/>
    <property type="molecule type" value="Genomic_DNA"/>
</dbReference>
<proteinExistence type="predicted"/>
<protein>
    <submittedName>
        <fullName evidence="1">Uncharacterized protein</fullName>
    </submittedName>
</protein>
<evidence type="ECO:0000313" key="2">
    <source>
        <dbReference type="Proteomes" id="UP001164250"/>
    </source>
</evidence>
<accession>A0ACC1BRF6</accession>
<dbReference type="Proteomes" id="UP001164250">
    <property type="component" value="Chromosome 3"/>
</dbReference>
<comment type="caution">
    <text evidence="1">The sequence shown here is derived from an EMBL/GenBank/DDBJ whole genome shotgun (WGS) entry which is preliminary data.</text>
</comment>
<reference evidence="2" key="1">
    <citation type="journal article" date="2023" name="G3 (Bethesda)">
        <title>Genome assembly and association tests identify interacting loci associated with vigor, precocity, and sex in interspecific pistachio rootstocks.</title>
        <authorList>
            <person name="Palmer W."/>
            <person name="Jacygrad E."/>
            <person name="Sagayaradj S."/>
            <person name="Cavanaugh K."/>
            <person name="Han R."/>
            <person name="Bertier L."/>
            <person name="Beede B."/>
            <person name="Kafkas S."/>
            <person name="Golino D."/>
            <person name="Preece J."/>
            <person name="Michelmore R."/>
        </authorList>
    </citation>
    <scope>NUCLEOTIDE SEQUENCE [LARGE SCALE GENOMIC DNA]</scope>
</reference>
<organism evidence="1 2">
    <name type="scientific">Pistacia atlantica</name>
    <dbReference type="NCBI Taxonomy" id="434234"/>
    <lineage>
        <taxon>Eukaryota</taxon>
        <taxon>Viridiplantae</taxon>
        <taxon>Streptophyta</taxon>
        <taxon>Embryophyta</taxon>
        <taxon>Tracheophyta</taxon>
        <taxon>Spermatophyta</taxon>
        <taxon>Magnoliopsida</taxon>
        <taxon>eudicotyledons</taxon>
        <taxon>Gunneridae</taxon>
        <taxon>Pentapetalae</taxon>
        <taxon>rosids</taxon>
        <taxon>malvids</taxon>
        <taxon>Sapindales</taxon>
        <taxon>Anacardiaceae</taxon>
        <taxon>Pistacia</taxon>
    </lineage>
</organism>